<accession>A0AAV5VKW7</accession>
<feature type="region of interest" description="Disordered" evidence="3">
    <location>
        <begin position="258"/>
        <end position="278"/>
    </location>
</feature>
<dbReference type="PANTHER" id="PTHR10947:SF3">
    <property type="entry name" value="LEUCINE-RICH REPEAT-CONTAINING PROTEIN 47"/>
    <property type="match status" value="1"/>
</dbReference>
<evidence type="ECO:0000256" key="1">
    <source>
        <dbReference type="ARBA" id="ARBA00022614"/>
    </source>
</evidence>
<feature type="non-terminal residue" evidence="5">
    <location>
        <position position="1"/>
    </location>
</feature>
<dbReference type="GO" id="GO:0003723">
    <property type="term" value="F:RNA binding"/>
    <property type="evidence" value="ECO:0007669"/>
    <property type="project" value="InterPro"/>
</dbReference>
<feature type="compositionally biased region" description="Basic and acidic residues" evidence="3">
    <location>
        <begin position="264"/>
        <end position="273"/>
    </location>
</feature>
<keyword evidence="2" id="KW-0677">Repeat</keyword>
<dbReference type="InterPro" id="IPR001611">
    <property type="entry name" value="Leu-rich_rpt"/>
</dbReference>
<dbReference type="Gene3D" id="3.50.40.10">
    <property type="entry name" value="Phenylalanyl-trna Synthetase, Chain B, domain 3"/>
    <property type="match status" value="1"/>
</dbReference>
<sequence>SPRMVTLVEWPEITTCLENKRFELVLKNVKSSSRAPSVNDEELQEKSFPKNSPLNLLYIGGCGLERLSARIENCANLTNLVLKDNKLTSLPEEIGLLTQLKLIDVSSNELTSLPQSMKNLENLQSLDIAKNKITTEGLFDFEGLVMLHILEASHNELTQFPQSLTCETLVKLHTVNFSHNHITNVPFELSNVTKLKDFKMEKNELTDLPLCLGVMDKIRFLDLKGNPFKDTRFRKLANDNRAKVPSVLDYLRKKYDDMEDEGESNERKKKSEGVEESSDYIRVVTHHPNMRVKVLDSVSSIRGFLLTCVIRNVDFSGQNFRKFINLQTRLHSNECGQRTRATIGTHDMNALKLPLRYLALPIDELFITALRKKTPVSARELLSNLLLDSELARKREKRSQVNPVHRYLHLVKDLPLLACLIDSEGLVISLPPLTNSDLTKMTESTTSVLIEVSSADSIQTCYEIMDLFIKETRLFSPAIEIDQMRVVKENDDLLGEYPSRGSMEGVNLHFESYEEKKEEEC</sequence>
<dbReference type="InterPro" id="IPR005146">
    <property type="entry name" value="B3/B4_tRNA-bd"/>
</dbReference>
<dbReference type="SMART" id="SM00364">
    <property type="entry name" value="LRR_BAC"/>
    <property type="match status" value="3"/>
</dbReference>
<evidence type="ECO:0000313" key="5">
    <source>
        <dbReference type="EMBL" id="GMT19236.1"/>
    </source>
</evidence>
<dbReference type="SMART" id="SM00369">
    <property type="entry name" value="LRR_TYP"/>
    <property type="match status" value="5"/>
</dbReference>
<dbReference type="InterPro" id="IPR032675">
    <property type="entry name" value="LRR_dom_sf"/>
</dbReference>
<dbReference type="SUPFAM" id="SSF52058">
    <property type="entry name" value="L domain-like"/>
    <property type="match status" value="1"/>
</dbReference>
<evidence type="ECO:0000256" key="3">
    <source>
        <dbReference type="SAM" id="MobiDB-lite"/>
    </source>
</evidence>
<dbReference type="AlphaFoldDB" id="A0AAV5VKW7"/>
<keyword evidence="1" id="KW-0433">Leucine-rich repeat</keyword>
<evidence type="ECO:0000313" key="6">
    <source>
        <dbReference type="Proteomes" id="UP001432322"/>
    </source>
</evidence>
<dbReference type="InterPro" id="IPR020825">
    <property type="entry name" value="Phe-tRNA_synthase-like_B3/B4"/>
</dbReference>
<proteinExistence type="predicted"/>
<dbReference type="GO" id="GO:0006432">
    <property type="term" value="P:phenylalanyl-tRNA aminoacylation"/>
    <property type="evidence" value="ECO:0007669"/>
    <property type="project" value="InterPro"/>
</dbReference>
<reference evidence="5" key="1">
    <citation type="submission" date="2023-10" db="EMBL/GenBank/DDBJ databases">
        <title>Genome assembly of Pristionchus species.</title>
        <authorList>
            <person name="Yoshida K."/>
            <person name="Sommer R.J."/>
        </authorList>
    </citation>
    <scope>NUCLEOTIDE SEQUENCE</scope>
    <source>
        <strain evidence="5">RS5133</strain>
    </source>
</reference>
<dbReference type="InterPro" id="IPR003591">
    <property type="entry name" value="Leu-rich_rpt_typical-subtyp"/>
</dbReference>
<evidence type="ECO:0000259" key="4">
    <source>
        <dbReference type="SMART" id="SM00873"/>
    </source>
</evidence>
<dbReference type="SMART" id="SM00873">
    <property type="entry name" value="B3_4"/>
    <property type="match status" value="1"/>
</dbReference>
<keyword evidence="6" id="KW-1185">Reference proteome</keyword>
<dbReference type="PANTHER" id="PTHR10947">
    <property type="entry name" value="PHENYLALANYL-TRNA SYNTHETASE BETA CHAIN AND LEUCINE-RICH REPEAT-CONTAINING PROTEIN 47"/>
    <property type="match status" value="1"/>
</dbReference>
<dbReference type="Gene3D" id="3.80.10.10">
    <property type="entry name" value="Ribonuclease Inhibitor"/>
    <property type="match status" value="2"/>
</dbReference>
<dbReference type="EMBL" id="BTSY01000003">
    <property type="protein sequence ID" value="GMT19236.1"/>
    <property type="molecule type" value="Genomic_DNA"/>
</dbReference>
<dbReference type="GO" id="GO:0004826">
    <property type="term" value="F:phenylalanine-tRNA ligase activity"/>
    <property type="evidence" value="ECO:0007669"/>
    <property type="project" value="InterPro"/>
</dbReference>
<dbReference type="InterPro" id="IPR045060">
    <property type="entry name" value="Phe-tRNA-ligase_IIc_bsu"/>
</dbReference>
<evidence type="ECO:0000256" key="2">
    <source>
        <dbReference type="ARBA" id="ARBA00022737"/>
    </source>
</evidence>
<organism evidence="5 6">
    <name type="scientific">Pristionchus fissidentatus</name>
    <dbReference type="NCBI Taxonomy" id="1538716"/>
    <lineage>
        <taxon>Eukaryota</taxon>
        <taxon>Metazoa</taxon>
        <taxon>Ecdysozoa</taxon>
        <taxon>Nematoda</taxon>
        <taxon>Chromadorea</taxon>
        <taxon>Rhabditida</taxon>
        <taxon>Rhabditina</taxon>
        <taxon>Diplogasteromorpha</taxon>
        <taxon>Diplogasteroidea</taxon>
        <taxon>Neodiplogasteridae</taxon>
        <taxon>Pristionchus</taxon>
    </lineage>
</organism>
<gene>
    <name evidence="5" type="ORF">PFISCL1PPCAC_10533</name>
</gene>
<dbReference type="Proteomes" id="UP001432322">
    <property type="component" value="Unassembled WGS sequence"/>
</dbReference>
<dbReference type="Pfam" id="PF13855">
    <property type="entry name" value="LRR_8"/>
    <property type="match status" value="1"/>
</dbReference>
<dbReference type="PROSITE" id="PS51450">
    <property type="entry name" value="LRR"/>
    <property type="match status" value="1"/>
</dbReference>
<name>A0AAV5VKW7_9BILA</name>
<comment type="caution">
    <text evidence="5">The sequence shown here is derived from an EMBL/GenBank/DDBJ whole genome shotgun (WGS) entry which is preliminary data.</text>
</comment>
<feature type="domain" description="B3/B4 tRNA-binding" evidence="4">
    <location>
        <begin position="301"/>
        <end position="473"/>
    </location>
</feature>
<protein>
    <recommendedName>
        <fullName evidence="4">B3/B4 tRNA-binding domain-containing protein</fullName>
    </recommendedName>
</protein>